<dbReference type="CDD" id="cd13964">
    <property type="entry name" value="PT_UbiA_1"/>
    <property type="match status" value="1"/>
</dbReference>
<proteinExistence type="predicted"/>
<evidence type="ECO:0000313" key="5">
    <source>
        <dbReference type="EMBL" id="TKK83637.1"/>
    </source>
</evidence>
<name>A0A4U3M7X2_9ACTN</name>
<dbReference type="PANTHER" id="PTHR42723:SF1">
    <property type="entry name" value="CHLOROPHYLL SYNTHASE, CHLOROPLASTIC"/>
    <property type="match status" value="1"/>
</dbReference>
<comment type="subcellular location">
    <subcellularLocation>
        <location evidence="1">Membrane</location>
        <topology evidence="1">Multi-pass membrane protein</topology>
    </subcellularLocation>
</comment>
<comment type="caution">
    <text evidence="5">The sequence shown here is derived from an EMBL/GenBank/DDBJ whole genome shotgun (WGS) entry which is preliminary data.</text>
</comment>
<dbReference type="GO" id="GO:0016020">
    <property type="term" value="C:membrane"/>
    <property type="evidence" value="ECO:0007669"/>
    <property type="project" value="UniProtKB-SubCell"/>
</dbReference>
<dbReference type="Proteomes" id="UP000308705">
    <property type="component" value="Unassembled WGS sequence"/>
</dbReference>
<dbReference type="OrthoDB" id="2908954at2"/>
<evidence type="ECO:0000256" key="4">
    <source>
        <dbReference type="ARBA" id="ARBA00023136"/>
    </source>
</evidence>
<dbReference type="PANTHER" id="PTHR42723">
    <property type="entry name" value="CHLOROPHYLL SYNTHASE"/>
    <property type="match status" value="1"/>
</dbReference>
<evidence type="ECO:0000256" key="2">
    <source>
        <dbReference type="ARBA" id="ARBA00022692"/>
    </source>
</evidence>
<keyword evidence="3" id="KW-1133">Transmembrane helix</keyword>
<sequence>MSRIGLRAALELVRAPATLSVPGDTMAGAALAGRSGTPGLAAASVLLYWAGMALNDWADRDIDAVERPERPIPSGRISANQALGIAAGLTGAGIAAATLAGGKKGFAISALLAGAVWAYDMGLKHTPAGPASMAACRTLDVMLGAGRPTPMAFAVGAHTYGISILGRAEVSGASPATVRGALACTAAATGLAAVSVARGAGSAADKATAAALIAGYAASGGKATLALRGKPDPEQVRQAVRASIMGFVPLQSAAVAGGGKTLSGLGLLAALPVGRWLSSKMSTA</sequence>
<accession>A0A4U3M7X2</accession>
<dbReference type="GO" id="GO:0016765">
    <property type="term" value="F:transferase activity, transferring alkyl or aryl (other than methyl) groups"/>
    <property type="evidence" value="ECO:0007669"/>
    <property type="project" value="InterPro"/>
</dbReference>
<dbReference type="NCBIfam" id="NF045897">
    <property type="entry name" value="SCO3242_trans"/>
    <property type="match status" value="1"/>
</dbReference>
<keyword evidence="6" id="KW-1185">Reference proteome</keyword>
<keyword evidence="5" id="KW-0808">Transferase</keyword>
<dbReference type="EMBL" id="SZQA01000043">
    <property type="protein sequence ID" value="TKK83637.1"/>
    <property type="molecule type" value="Genomic_DNA"/>
</dbReference>
<dbReference type="InterPro" id="IPR044878">
    <property type="entry name" value="UbiA_sf"/>
</dbReference>
<evidence type="ECO:0000256" key="3">
    <source>
        <dbReference type="ARBA" id="ARBA00022989"/>
    </source>
</evidence>
<evidence type="ECO:0000313" key="6">
    <source>
        <dbReference type="Proteomes" id="UP000308705"/>
    </source>
</evidence>
<gene>
    <name evidence="5" type="ORF">FDA94_32825</name>
</gene>
<keyword evidence="4" id="KW-0472">Membrane</keyword>
<evidence type="ECO:0000256" key="1">
    <source>
        <dbReference type="ARBA" id="ARBA00004141"/>
    </source>
</evidence>
<dbReference type="AlphaFoldDB" id="A0A4U3M7X2"/>
<reference evidence="5 6" key="1">
    <citation type="submission" date="2019-04" db="EMBL/GenBank/DDBJ databases">
        <title>Herbidospora sp. NEAU-GS14.nov., a novel actinomycete isolated from soil.</title>
        <authorList>
            <person name="Han L."/>
        </authorList>
    </citation>
    <scope>NUCLEOTIDE SEQUENCE [LARGE SCALE GENOMIC DNA]</scope>
    <source>
        <strain evidence="5 6">NEAU-GS14</strain>
    </source>
</reference>
<dbReference type="Gene3D" id="1.10.357.140">
    <property type="entry name" value="UbiA prenyltransferase"/>
    <property type="match status" value="1"/>
</dbReference>
<keyword evidence="2" id="KW-0812">Transmembrane</keyword>
<dbReference type="InterPro" id="IPR050475">
    <property type="entry name" value="Prenyltransferase_related"/>
</dbReference>
<dbReference type="InterPro" id="IPR000537">
    <property type="entry name" value="UbiA_prenyltransferase"/>
</dbReference>
<organism evidence="5 6">
    <name type="scientific">Herbidospora galbida</name>
    <dbReference type="NCBI Taxonomy" id="2575442"/>
    <lineage>
        <taxon>Bacteria</taxon>
        <taxon>Bacillati</taxon>
        <taxon>Actinomycetota</taxon>
        <taxon>Actinomycetes</taxon>
        <taxon>Streptosporangiales</taxon>
        <taxon>Streptosporangiaceae</taxon>
        <taxon>Herbidospora</taxon>
    </lineage>
</organism>
<dbReference type="Pfam" id="PF01040">
    <property type="entry name" value="UbiA"/>
    <property type="match status" value="1"/>
</dbReference>
<protein>
    <submittedName>
        <fullName evidence="5">4-hydroxybenzoate polyprenyltransferase</fullName>
    </submittedName>
</protein>
<dbReference type="RefSeq" id="WP_137250955.1">
    <property type="nucleotide sequence ID" value="NZ_SZQA01000043.1"/>
</dbReference>